<accession>A0AAE1J0A8</accession>
<gene>
    <name evidence="2" type="ORF">Triagg1_10387</name>
</gene>
<proteinExistence type="predicted"/>
<dbReference type="GeneID" id="87914357"/>
<comment type="caution">
    <text evidence="2">The sequence shown here is derived from an EMBL/GenBank/DDBJ whole genome shotgun (WGS) entry which is preliminary data.</text>
</comment>
<evidence type="ECO:0000256" key="1">
    <source>
        <dbReference type="SAM" id="MobiDB-lite"/>
    </source>
</evidence>
<dbReference type="AlphaFoldDB" id="A0AAE1J0A8"/>
<feature type="compositionally biased region" description="Basic and acidic residues" evidence="1">
    <location>
        <begin position="97"/>
        <end position="114"/>
    </location>
</feature>
<dbReference type="Proteomes" id="UP001273209">
    <property type="component" value="Unassembled WGS sequence"/>
</dbReference>
<reference evidence="2" key="1">
    <citation type="submission" date="2023-11" db="EMBL/GenBank/DDBJ databases">
        <title>The genome sequences of three competitors of mushroom-forming fungi.</title>
        <authorList>
            <person name="Beijen E."/>
            <person name="Ohm R.A."/>
        </authorList>
    </citation>
    <scope>NUCLEOTIDE SEQUENCE</scope>
    <source>
        <strain evidence="2">CBS 100526</strain>
    </source>
</reference>
<feature type="region of interest" description="Disordered" evidence="1">
    <location>
        <begin position="1"/>
        <end position="114"/>
    </location>
</feature>
<keyword evidence="3" id="KW-1185">Reference proteome</keyword>
<protein>
    <submittedName>
        <fullName evidence="2">Uncharacterized protein</fullName>
    </submittedName>
</protein>
<feature type="compositionally biased region" description="Basic and acidic residues" evidence="1">
    <location>
        <begin position="1"/>
        <end position="18"/>
    </location>
</feature>
<feature type="compositionally biased region" description="Basic and acidic residues" evidence="1">
    <location>
        <begin position="43"/>
        <end position="76"/>
    </location>
</feature>
<dbReference type="RefSeq" id="XP_062750661.1">
    <property type="nucleotide sequence ID" value="XM_062894453.1"/>
</dbReference>
<dbReference type="EMBL" id="JAWRVG010000072">
    <property type="protein sequence ID" value="KAK4061215.1"/>
    <property type="molecule type" value="Genomic_DNA"/>
</dbReference>
<evidence type="ECO:0000313" key="2">
    <source>
        <dbReference type="EMBL" id="KAK4061215.1"/>
    </source>
</evidence>
<organism evidence="2 3">
    <name type="scientific">Trichoderma aggressivum f. europaeum</name>
    <dbReference type="NCBI Taxonomy" id="173218"/>
    <lineage>
        <taxon>Eukaryota</taxon>
        <taxon>Fungi</taxon>
        <taxon>Dikarya</taxon>
        <taxon>Ascomycota</taxon>
        <taxon>Pezizomycotina</taxon>
        <taxon>Sordariomycetes</taxon>
        <taxon>Hypocreomycetidae</taxon>
        <taxon>Hypocreales</taxon>
        <taxon>Hypocreaceae</taxon>
        <taxon>Trichoderma</taxon>
    </lineage>
</organism>
<name>A0AAE1J0A8_9HYPO</name>
<evidence type="ECO:0000313" key="3">
    <source>
        <dbReference type="Proteomes" id="UP001273209"/>
    </source>
</evidence>
<sequence>MGARRPDEEATPRPRELGDATQSAWPIDAEVEEEPQLGGMMEGRVEKTKQRWRRESRAGVKVGGFEERGRWKRDEMTVTASQGESRQGKGEGGMMRGEAKRRTVRFRDASGDVV</sequence>